<evidence type="ECO:0000259" key="2">
    <source>
        <dbReference type="Pfam" id="PF04073"/>
    </source>
</evidence>
<organism evidence="3 4">
    <name type="scientific">[Myrmecia] bisecta</name>
    <dbReference type="NCBI Taxonomy" id="41462"/>
    <lineage>
        <taxon>Eukaryota</taxon>
        <taxon>Viridiplantae</taxon>
        <taxon>Chlorophyta</taxon>
        <taxon>core chlorophytes</taxon>
        <taxon>Trebouxiophyceae</taxon>
        <taxon>Trebouxiales</taxon>
        <taxon>Trebouxiaceae</taxon>
        <taxon>Myrmecia</taxon>
    </lineage>
</organism>
<dbReference type="Pfam" id="PF04073">
    <property type="entry name" value="tRNA_edit"/>
    <property type="match status" value="1"/>
</dbReference>
<evidence type="ECO:0008006" key="5">
    <source>
        <dbReference type="Google" id="ProtNLM"/>
    </source>
</evidence>
<sequence length="298" mass="32535">MSALEKQGLQRSYKRLRPFSGSIATAAAAAGVLGIPTARVAKSLAFLVNGRPWLAVLRGDRRLDLRKMADQIGCPRRGIKAASPIDCQQLFGYSPGVLPPGGFLVPVCVLAAAEDGQAANDAGLQLTLDSMCTRLCRWLRCLGVDSEYVGAEVRRAEVPQLAAAATAQGRIFVTRDQKLSARRGTGAVFLLATDDAASQLEELATHFGIRFDEEVVLSRCSKCNAAQFELVEPRERVQGWVPEHVYSRVEEFWQCGRCRKVFWMGPRSQAAIELVGGMLSRMRTQDESPCADFFAEGV</sequence>
<reference evidence="3 4" key="1">
    <citation type="journal article" date="2024" name="Nat. Commun.">
        <title>Phylogenomics reveals the evolutionary origins of lichenization in chlorophyte algae.</title>
        <authorList>
            <person name="Puginier C."/>
            <person name="Libourel C."/>
            <person name="Otte J."/>
            <person name="Skaloud P."/>
            <person name="Haon M."/>
            <person name="Grisel S."/>
            <person name="Petersen M."/>
            <person name="Berrin J.G."/>
            <person name="Delaux P.M."/>
            <person name="Dal Grande F."/>
            <person name="Keller J."/>
        </authorList>
    </citation>
    <scope>NUCLEOTIDE SEQUENCE [LARGE SCALE GENOMIC DNA]</scope>
    <source>
        <strain evidence="3 4">SAG 2043</strain>
    </source>
</reference>
<accession>A0AAW1R8S9</accession>
<proteinExistence type="predicted"/>
<dbReference type="Proteomes" id="UP001489004">
    <property type="component" value="Unassembled WGS sequence"/>
</dbReference>
<evidence type="ECO:0000259" key="1">
    <source>
        <dbReference type="Pfam" id="PF01927"/>
    </source>
</evidence>
<comment type="caution">
    <text evidence="3">The sequence shown here is derived from an EMBL/GenBank/DDBJ whole genome shotgun (WGS) entry which is preliminary data.</text>
</comment>
<dbReference type="Pfam" id="PF01927">
    <property type="entry name" value="Mut7-C"/>
    <property type="match status" value="1"/>
</dbReference>
<feature type="domain" description="Mut7-C RNAse" evidence="1">
    <location>
        <begin position="126"/>
        <end position="270"/>
    </location>
</feature>
<protein>
    <recommendedName>
        <fullName evidence="5">Mut7-C RNAse domain-containing protein</fullName>
    </recommendedName>
</protein>
<dbReference type="EMBL" id="JALJOR010000001">
    <property type="protein sequence ID" value="KAK9830037.1"/>
    <property type="molecule type" value="Genomic_DNA"/>
</dbReference>
<evidence type="ECO:0000313" key="3">
    <source>
        <dbReference type="EMBL" id="KAK9830037.1"/>
    </source>
</evidence>
<feature type="domain" description="YbaK/aminoacyl-tRNA synthetase-associated" evidence="2">
    <location>
        <begin position="22"/>
        <end position="107"/>
    </location>
</feature>
<name>A0AAW1R8S9_9CHLO</name>
<evidence type="ECO:0000313" key="4">
    <source>
        <dbReference type="Proteomes" id="UP001489004"/>
    </source>
</evidence>
<keyword evidence="4" id="KW-1185">Reference proteome</keyword>
<dbReference type="PANTHER" id="PTHR39081:SF1">
    <property type="entry name" value="MUT7-C RNASE DOMAIN-CONTAINING PROTEIN"/>
    <property type="match status" value="1"/>
</dbReference>
<dbReference type="InterPro" id="IPR002782">
    <property type="entry name" value="Mut7-C_RNAse_dom"/>
</dbReference>
<dbReference type="CDD" id="cd04332">
    <property type="entry name" value="YbaK_like"/>
    <property type="match status" value="1"/>
</dbReference>
<dbReference type="Gene3D" id="3.90.960.10">
    <property type="entry name" value="YbaK/aminoacyl-tRNA synthetase-associated domain"/>
    <property type="match status" value="1"/>
</dbReference>
<dbReference type="InterPro" id="IPR036754">
    <property type="entry name" value="YbaK/aa-tRNA-synt-asso_dom_sf"/>
</dbReference>
<dbReference type="AlphaFoldDB" id="A0AAW1R8S9"/>
<dbReference type="GO" id="GO:0002161">
    <property type="term" value="F:aminoacyl-tRNA deacylase activity"/>
    <property type="evidence" value="ECO:0007669"/>
    <property type="project" value="InterPro"/>
</dbReference>
<dbReference type="InterPro" id="IPR007214">
    <property type="entry name" value="YbaK/aa-tRNA-synth-assoc-dom"/>
</dbReference>
<dbReference type="PANTHER" id="PTHR39081">
    <property type="entry name" value="MUT7-C DOMAIN-CONTAINING PROTEIN"/>
    <property type="match status" value="1"/>
</dbReference>
<dbReference type="SUPFAM" id="SSF55826">
    <property type="entry name" value="YbaK/ProRS associated domain"/>
    <property type="match status" value="1"/>
</dbReference>
<gene>
    <name evidence="3" type="ORF">WJX72_009327</name>
</gene>